<accession>A0A381XRT1</accession>
<gene>
    <name evidence="2" type="ORF">METZ01_LOCUS120338</name>
</gene>
<dbReference type="PROSITE" id="PS51257">
    <property type="entry name" value="PROKAR_LIPOPROTEIN"/>
    <property type="match status" value="1"/>
</dbReference>
<dbReference type="Pfam" id="PF13517">
    <property type="entry name" value="FG-GAP_3"/>
    <property type="match status" value="3"/>
</dbReference>
<reference evidence="2" key="1">
    <citation type="submission" date="2018-05" db="EMBL/GenBank/DDBJ databases">
        <authorList>
            <person name="Lanie J.A."/>
            <person name="Ng W.-L."/>
            <person name="Kazmierczak K.M."/>
            <person name="Andrzejewski T.M."/>
            <person name="Davidsen T.M."/>
            <person name="Wayne K.J."/>
            <person name="Tettelin H."/>
            <person name="Glass J.I."/>
            <person name="Rusch D."/>
            <person name="Podicherti R."/>
            <person name="Tsui H.-C.T."/>
            <person name="Winkler M.E."/>
        </authorList>
    </citation>
    <scope>NUCLEOTIDE SEQUENCE</scope>
</reference>
<dbReference type="InterPro" id="IPR013517">
    <property type="entry name" value="FG-GAP"/>
</dbReference>
<proteinExistence type="predicted"/>
<protein>
    <recommendedName>
        <fullName evidence="3">ASPIC/UnbV domain-containing protein</fullName>
    </recommendedName>
</protein>
<dbReference type="InterPro" id="IPR028994">
    <property type="entry name" value="Integrin_alpha_N"/>
</dbReference>
<feature type="non-terminal residue" evidence="2">
    <location>
        <position position="299"/>
    </location>
</feature>
<dbReference type="PANTHER" id="PTHR16026:SF0">
    <property type="entry name" value="CARTILAGE ACIDIC PROTEIN 1"/>
    <property type="match status" value="1"/>
</dbReference>
<sequence>MNKILILFSFLILLFSSCSVKNNQPKKVEPHSRKNEPLFSLISSEITGIKFRNIITEDLYFNFLNYPYIYNGGGVASGDINNDGLVDLYFTSNQQSNKLYLNKGNFEFENITEKAQVEDDRGWTTGATMIDINHDGYLDIYVCKSGSLKNDLLRKNKLYINQKDNTFQEKAHQFNLDDGGYGTQAYFFDYDKDNDLDLYLVNHRPDFRNNVTISLDGKNNPFPYSSDKLYRNDGKIFTNITQQAGITNNAWGLSAAIGDFNNDTYPDVYVCNDFLESDFLYINNQNGTFTNKILDKISH</sequence>
<dbReference type="SUPFAM" id="SSF69318">
    <property type="entry name" value="Integrin alpha N-terminal domain"/>
    <property type="match status" value="1"/>
</dbReference>
<organism evidence="2">
    <name type="scientific">marine metagenome</name>
    <dbReference type="NCBI Taxonomy" id="408172"/>
    <lineage>
        <taxon>unclassified sequences</taxon>
        <taxon>metagenomes</taxon>
        <taxon>ecological metagenomes</taxon>
    </lineage>
</organism>
<dbReference type="InterPro" id="IPR027039">
    <property type="entry name" value="Crtac1"/>
</dbReference>
<dbReference type="AlphaFoldDB" id="A0A381XRT1"/>
<evidence type="ECO:0008006" key="3">
    <source>
        <dbReference type="Google" id="ProtNLM"/>
    </source>
</evidence>
<evidence type="ECO:0000256" key="1">
    <source>
        <dbReference type="ARBA" id="ARBA00022729"/>
    </source>
</evidence>
<dbReference type="Gene3D" id="2.130.10.130">
    <property type="entry name" value="Integrin alpha, N-terminal"/>
    <property type="match status" value="1"/>
</dbReference>
<dbReference type="EMBL" id="UINC01016157">
    <property type="protein sequence ID" value="SVA67484.1"/>
    <property type="molecule type" value="Genomic_DNA"/>
</dbReference>
<dbReference type="PANTHER" id="PTHR16026">
    <property type="entry name" value="CARTILAGE ACIDIC PROTEIN 1"/>
    <property type="match status" value="1"/>
</dbReference>
<name>A0A381XRT1_9ZZZZ</name>
<evidence type="ECO:0000313" key="2">
    <source>
        <dbReference type="EMBL" id="SVA67484.1"/>
    </source>
</evidence>
<keyword evidence="1" id="KW-0732">Signal</keyword>